<feature type="domain" description="Amidohydrolase 3" evidence="2">
    <location>
        <begin position="70"/>
        <end position="561"/>
    </location>
</feature>
<dbReference type="AlphaFoldDB" id="A0A923KZP7"/>
<keyword evidence="4" id="KW-1185">Reference proteome</keyword>
<gene>
    <name evidence="3" type="ORF">H8K47_13860</name>
</gene>
<reference evidence="3" key="1">
    <citation type="submission" date="2020-08" db="EMBL/GenBank/DDBJ databases">
        <title>Novel species isolated from subtropical streams in China.</title>
        <authorList>
            <person name="Lu H."/>
        </authorList>
    </citation>
    <scope>NUCLEOTIDE SEQUENCE</scope>
    <source>
        <strain evidence="3">CY7W</strain>
    </source>
</reference>
<dbReference type="InterPro" id="IPR033932">
    <property type="entry name" value="YtcJ-like"/>
</dbReference>
<dbReference type="PANTHER" id="PTHR22642">
    <property type="entry name" value="IMIDAZOLONEPROPIONASE"/>
    <property type="match status" value="1"/>
</dbReference>
<proteinExistence type="predicted"/>
<dbReference type="InterPro" id="IPR013108">
    <property type="entry name" value="Amidohydro_3"/>
</dbReference>
<feature type="signal peptide" evidence="1">
    <location>
        <begin position="1"/>
        <end position="20"/>
    </location>
</feature>
<accession>A0A923KZP7</accession>
<dbReference type="Proteomes" id="UP000612361">
    <property type="component" value="Unassembled WGS sequence"/>
</dbReference>
<dbReference type="SUPFAM" id="SSF51556">
    <property type="entry name" value="Metallo-dependent hydrolases"/>
    <property type="match status" value="1"/>
</dbReference>
<evidence type="ECO:0000313" key="4">
    <source>
        <dbReference type="Proteomes" id="UP000612361"/>
    </source>
</evidence>
<evidence type="ECO:0000259" key="2">
    <source>
        <dbReference type="Pfam" id="PF07969"/>
    </source>
</evidence>
<sequence length="586" mass="63522">MWRNLAVGLGWMAMSGIALAADADKIYINAQIVTMNDAQPAAQALAIKDGLVIAVGDQQSVLAHKSATTKVIDLKGKTLLPGFVDAHGHVSMTGLQAVSANLLPAPDGKGNSIAALQQILKEYAATPLARSKGIIIGFGYDDAQLKERRAPTRQELDAVSRDKPVLVIHQSGHLGALNSKALQMVGLNADSKDPEGGQIQREADGRTPNGVLEETAWFASGMKLIQPSPADYAAMLLAGQQLYARFGFTTGQDGRSDENSNKTWAGLAQGNKMLIDVVSYPDLAMPFTDELMRSAWNQRAYRGHFRVGGVKLSLDGSPQGKTAFLSHPYHVPPKGKPADYRGYPTFRDDEAERLIDKAYANNWQLLVHANGDAAADQMLSGVGKAVAKYGLLDRRNVMIHAQTVREEQLDAMQRLGIVPSFFGMHAYYWGDWHRDETLGPQRADRISPAMSALHRGMTFTQHHDAPVAFPDAIAILDAVVNRRTRSRDILGPDQRLPIAVALKSITLWAAWQHFEDGSKGSIEPGKLADLVVLSANPMTIDPEHLRSIQVLETIKEGNTIYQAKAPASVKSVKSVKSAKAAKDAAK</sequence>
<dbReference type="Gene3D" id="2.30.40.10">
    <property type="entry name" value="Urease, subunit C, domain 1"/>
    <property type="match status" value="1"/>
</dbReference>
<dbReference type="Gene3D" id="3.10.310.70">
    <property type="match status" value="1"/>
</dbReference>
<evidence type="ECO:0000313" key="3">
    <source>
        <dbReference type="EMBL" id="MBC3936453.1"/>
    </source>
</evidence>
<dbReference type="EMBL" id="JACOGG010000015">
    <property type="protein sequence ID" value="MBC3936453.1"/>
    <property type="molecule type" value="Genomic_DNA"/>
</dbReference>
<dbReference type="Pfam" id="PF07969">
    <property type="entry name" value="Amidohydro_3"/>
    <property type="match status" value="1"/>
</dbReference>
<dbReference type="InterPro" id="IPR011059">
    <property type="entry name" value="Metal-dep_hydrolase_composite"/>
</dbReference>
<feature type="chain" id="PRO_5037735662" evidence="1">
    <location>
        <begin position="21"/>
        <end position="586"/>
    </location>
</feature>
<dbReference type="SUPFAM" id="SSF51338">
    <property type="entry name" value="Composite domain of metallo-dependent hydrolases"/>
    <property type="match status" value="1"/>
</dbReference>
<dbReference type="GO" id="GO:0016810">
    <property type="term" value="F:hydrolase activity, acting on carbon-nitrogen (but not peptide) bonds"/>
    <property type="evidence" value="ECO:0007669"/>
    <property type="project" value="InterPro"/>
</dbReference>
<keyword evidence="1" id="KW-0732">Signal</keyword>
<dbReference type="InterPro" id="IPR032466">
    <property type="entry name" value="Metal_Hydrolase"/>
</dbReference>
<protein>
    <submittedName>
        <fullName evidence="3">Amidohydrolase</fullName>
    </submittedName>
</protein>
<name>A0A923KZP7_9BURK</name>
<organism evidence="3 4">
    <name type="scientific">Undibacterium rugosum</name>
    <dbReference type="NCBI Taxonomy" id="2762291"/>
    <lineage>
        <taxon>Bacteria</taxon>
        <taxon>Pseudomonadati</taxon>
        <taxon>Pseudomonadota</taxon>
        <taxon>Betaproteobacteria</taxon>
        <taxon>Burkholderiales</taxon>
        <taxon>Oxalobacteraceae</taxon>
        <taxon>Undibacterium</taxon>
    </lineage>
</organism>
<evidence type="ECO:0000256" key="1">
    <source>
        <dbReference type="SAM" id="SignalP"/>
    </source>
</evidence>
<dbReference type="Gene3D" id="3.20.20.140">
    <property type="entry name" value="Metal-dependent hydrolases"/>
    <property type="match status" value="1"/>
</dbReference>
<dbReference type="CDD" id="cd01300">
    <property type="entry name" value="YtcJ_like"/>
    <property type="match status" value="1"/>
</dbReference>
<dbReference type="PANTHER" id="PTHR22642:SF2">
    <property type="entry name" value="PROTEIN LONG AFTER FAR-RED 3"/>
    <property type="match status" value="1"/>
</dbReference>
<comment type="caution">
    <text evidence="3">The sequence shown here is derived from an EMBL/GenBank/DDBJ whole genome shotgun (WGS) entry which is preliminary data.</text>
</comment>